<dbReference type="Proteomes" id="UP001631969">
    <property type="component" value="Unassembled WGS sequence"/>
</dbReference>
<evidence type="ECO:0000313" key="1">
    <source>
        <dbReference type="EMBL" id="MFM9328465.1"/>
    </source>
</evidence>
<keyword evidence="2" id="KW-1185">Reference proteome</keyword>
<reference evidence="1" key="1">
    <citation type="submission" date="2024-12" db="EMBL/GenBank/DDBJ databases">
        <authorList>
            <person name="Wu N."/>
        </authorList>
    </citation>
    <scope>NUCLEOTIDE SEQUENCE</scope>
    <source>
        <strain evidence="1">P15</strain>
    </source>
</reference>
<protein>
    <submittedName>
        <fullName evidence="1">ABC transporter ATP-binding protein</fullName>
    </submittedName>
</protein>
<keyword evidence="1" id="KW-0067">ATP-binding</keyword>
<proteinExistence type="predicted"/>
<sequence>MSLYTMIKAIKPLIVSRPRHRIAGFACMLGDLGFSLIQPLIFARFIDRVLIQGHHNEMWPLLILSLVLAAASAGSSVGRWSLFSYLDIRNTLDIRETLTRHIRQIPIRHIEKDGSGRYLALLGFDSASLSFFLNKTLVDMISHILMMAMALGILCLMDWRLALMAGVSTVLIMTVPRIFRSLIRRYAEQVRNHNETIGGHLVECIDGSKEIRLFGLEHWEEERNRQMYKGLVSSSTKETLFRSSMNSVSSLIISVIIVLTYYMGGRQVIGESITIGVLIASISYLNNVLNPIRAIADSYGDIRKAEVASDRIAEFLKTPPEKSFTSQPPAQNTEMIQAPAAAEVEMDAVQVWDLHVASEGKVILDEVRFRIPKGQTAAFVGRSGSGKTTLFKAVLGLVDRQAGEIIVDGSSLDSISRSEINARFGVVFQDTFLFKGTLFENIAIGNLNATEEEVYEAACSANLKEFMDQLPQGIHTPVDYKGAQLSGGQRQRIAIARVLLKKPDILVLDEPTSSLDNITEEEVLRELRSMMKGKTILVATHLLDTIRNADQIFVLDSGKIVGQGTHEELGRHCELYQSLLAAHDDESQAVPV</sequence>
<name>A0ACC7NWN4_9BACL</name>
<comment type="caution">
    <text evidence="1">The sequence shown here is derived from an EMBL/GenBank/DDBJ whole genome shotgun (WGS) entry which is preliminary data.</text>
</comment>
<keyword evidence="1" id="KW-0547">Nucleotide-binding</keyword>
<organism evidence="1 2">
    <name type="scientific">Paenibacillus mesotrionivorans</name>
    <dbReference type="NCBI Taxonomy" id="3160968"/>
    <lineage>
        <taxon>Bacteria</taxon>
        <taxon>Bacillati</taxon>
        <taxon>Bacillota</taxon>
        <taxon>Bacilli</taxon>
        <taxon>Bacillales</taxon>
        <taxon>Paenibacillaceae</taxon>
        <taxon>Paenibacillus</taxon>
    </lineage>
</organism>
<gene>
    <name evidence="1" type="ORF">ACI1P1_09215</name>
</gene>
<dbReference type="EMBL" id="JBJURJ010000005">
    <property type="protein sequence ID" value="MFM9328465.1"/>
    <property type="molecule type" value="Genomic_DNA"/>
</dbReference>
<evidence type="ECO:0000313" key="2">
    <source>
        <dbReference type="Proteomes" id="UP001631969"/>
    </source>
</evidence>
<accession>A0ACC7NWN4</accession>